<reference evidence="2 3" key="1">
    <citation type="submission" date="2018-05" db="EMBL/GenBank/DDBJ databases">
        <title>Genome sequencing of Flavobacterium sp. HYN0049.</title>
        <authorList>
            <person name="Yi H."/>
            <person name="Baek C."/>
        </authorList>
    </citation>
    <scope>NUCLEOTIDE SEQUENCE [LARGE SCALE GENOMIC DNA]</scope>
    <source>
        <strain evidence="2 3">HYN0049</strain>
    </source>
</reference>
<sequence length="394" mass="44153">MKKFYTSIFILLCFHLGFSQAPANPAIAKVDDINTAISDITGALYKKLENTKTGNYLDVLSRLYQMTTHNLTGAQKSIAFNGTLFAIKAEADPDLRIDRNFIKEKFSRNFEFNFDLNLNEDYKYTGFTGGFTYAIINGRDNKAVKFHDVTLLNAYKKLNADIDADANKYIDSITRNPNGNLPTILLQIQEGLDTLHRYGKTNKFPAGFMPKLNTRLDSSMVAFKRLMDEAYDEIAKAPLLTFSANGVADDKGNISSGRLGLVFLKGNLFGKRAPSELDIRSTFAYGDTLVTATLRRTTLKSTLGFNFVLLKSKTESKSLVEFKAYAEYDNVFKDLLPDEKRNTFLANGDLRLRITDALWLPLTIKYDVEKSSFLGFLNISYNFDSVSGKSPGSP</sequence>
<keyword evidence="3" id="KW-1185">Reference proteome</keyword>
<feature type="chain" id="PRO_5015515263" description="DUF3078 domain-containing protein" evidence="1">
    <location>
        <begin position="24"/>
        <end position="394"/>
    </location>
</feature>
<dbReference type="OrthoDB" id="1326180at2"/>
<keyword evidence="1" id="KW-0732">Signal</keyword>
<organism evidence="2 3">
    <name type="scientific">Flavobacterium pallidum</name>
    <dbReference type="NCBI Taxonomy" id="2172098"/>
    <lineage>
        <taxon>Bacteria</taxon>
        <taxon>Pseudomonadati</taxon>
        <taxon>Bacteroidota</taxon>
        <taxon>Flavobacteriia</taxon>
        <taxon>Flavobacteriales</taxon>
        <taxon>Flavobacteriaceae</taxon>
        <taxon>Flavobacterium</taxon>
    </lineage>
</organism>
<dbReference type="AlphaFoldDB" id="A0A2S1SGV0"/>
<name>A0A2S1SGV0_9FLAO</name>
<accession>A0A2S1SGV0</accession>
<feature type="signal peptide" evidence="1">
    <location>
        <begin position="1"/>
        <end position="23"/>
    </location>
</feature>
<dbReference type="RefSeq" id="WP_108903424.1">
    <property type="nucleotide sequence ID" value="NZ_CP029187.1"/>
</dbReference>
<dbReference type="KEGG" id="fpal:HYN49_06860"/>
<protein>
    <recommendedName>
        <fullName evidence="4">DUF3078 domain-containing protein</fullName>
    </recommendedName>
</protein>
<proteinExistence type="predicted"/>
<evidence type="ECO:0000256" key="1">
    <source>
        <dbReference type="SAM" id="SignalP"/>
    </source>
</evidence>
<evidence type="ECO:0000313" key="2">
    <source>
        <dbReference type="EMBL" id="AWI25638.1"/>
    </source>
</evidence>
<evidence type="ECO:0000313" key="3">
    <source>
        <dbReference type="Proteomes" id="UP000244937"/>
    </source>
</evidence>
<gene>
    <name evidence="2" type="ORF">HYN49_06860</name>
</gene>
<evidence type="ECO:0008006" key="4">
    <source>
        <dbReference type="Google" id="ProtNLM"/>
    </source>
</evidence>
<dbReference type="EMBL" id="CP029187">
    <property type="protein sequence ID" value="AWI25638.1"/>
    <property type="molecule type" value="Genomic_DNA"/>
</dbReference>
<dbReference type="Proteomes" id="UP000244937">
    <property type="component" value="Chromosome"/>
</dbReference>